<dbReference type="EMBL" id="QROO01000021">
    <property type="protein sequence ID" value="RHL35753.1"/>
    <property type="molecule type" value="Genomic_DNA"/>
</dbReference>
<proteinExistence type="predicted"/>
<dbReference type="PANTHER" id="PTHR43280:SF2">
    <property type="entry name" value="HTH-TYPE TRANSCRIPTIONAL REGULATOR EXSA"/>
    <property type="match status" value="1"/>
</dbReference>
<reference evidence="5 6" key="1">
    <citation type="submission" date="2018-08" db="EMBL/GenBank/DDBJ databases">
        <title>A genome reference for cultivated species of the human gut microbiota.</title>
        <authorList>
            <person name="Zou Y."/>
            <person name="Xue W."/>
            <person name="Luo G."/>
        </authorList>
    </citation>
    <scope>NUCLEOTIDE SEQUENCE [LARGE SCALE GENOMIC DNA]</scope>
    <source>
        <strain evidence="5 6">AF38-2</strain>
    </source>
</reference>
<feature type="domain" description="HTH araC/xylS-type" evidence="4">
    <location>
        <begin position="1"/>
        <end position="64"/>
    </location>
</feature>
<dbReference type="RefSeq" id="WP_032811963.1">
    <property type="nucleotide sequence ID" value="NZ_JABFIB010000012.1"/>
</dbReference>
<dbReference type="PROSITE" id="PS01124">
    <property type="entry name" value="HTH_ARAC_FAMILY_2"/>
    <property type="match status" value="1"/>
</dbReference>
<keyword evidence="1" id="KW-0805">Transcription regulation</keyword>
<keyword evidence="3" id="KW-0804">Transcription</keyword>
<dbReference type="SMART" id="SM00342">
    <property type="entry name" value="HTH_ARAC"/>
    <property type="match status" value="1"/>
</dbReference>
<accession>A0A415KHL9</accession>
<gene>
    <name evidence="5" type="ORF">DW027_16060</name>
</gene>
<evidence type="ECO:0000256" key="1">
    <source>
        <dbReference type="ARBA" id="ARBA00023015"/>
    </source>
</evidence>
<evidence type="ECO:0000256" key="3">
    <source>
        <dbReference type="ARBA" id="ARBA00023163"/>
    </source>
</evidence>
<evidence type="ECO:0000313" key="6">
    <source>
        <dbReference type="Proteomes" id="UP000284495"/>
    </source>
</evidence>
<organism evidence="5 6">
    <name type="scientific">Bacteroides xylanisolvens</name>
    <dbReference type="NCBI Taxonomy" id="371601"/>
    <lineage>
        <taxon>Bacteria</taxon>
        <taxon>Pseudomonadati</taxon>
        <taxon>Bacteroidota</taxon>
        <taxon>Bacteroidia</taxon>
        <taxon>Bacteroidales</taxon>
        <taxon>Bacteroidaceae</taxon>
        <taxon>Bacteroides</taxon>
    </lineage>
</organism>
<dbReference type="Gene3D" id="1.10.10.60">
    <property type="entry name" value="Homeodomain-like"/>
    <property type="match status" value="1"/>
</dbReference>
<dbReference type="AlphaFoldDB" id="A0A415KHL9"/>
<dbReference type="InterPro" id="IPR020449">
    <property type="entry name" value="Tscrpt_reg_AraC-type_HTH"/>
</dbReference>
<dbReference type="GO" id="GO:0043565">
    <property type="term" value="F:sequence-specific DNA binding"/>
    <property type="evidence" value="ECO:0007669"/>
    <property type="project" value="InterPro"/>
</dbReference>
<dbReference type="PANTHER" id="PTHR43280">
    <property type="entry name" value="ARAC-FAMILY TRANSCRIPTIONAL REGULATOR"/>
    <property type="match status" value="1"/>
</dbReference>
<dbReference type="InterPro" id="IPR018060">
    <property type="entry name" value="HTH_AraC"/>
</dbReference>
<dbReference type="SUPFAM" id="SSF46689">
    <property type="entry name" value="Homeodomain-like"/>
    <property type="match status" value="1"/>
</dbReference>
<comment type="caution">
    <text evidence="5">The sequence shown here is derived from an EMBL/GenBank/DDBJ whole genome shotgun (WGS) entry which is preliminary data.</text>
</comment>
<name>A0A415KHL9_9BACE</name>
<dbReference type="InterPro" id="IPR009057">
    <property type="entry name" value="Homeodomain-like_sf"/>
</dbReference>
<evidence type="ECO:0000259" key="4">
    <source>
        <dbReference type="PROSITE" id="PS01124"/>
    </source>
</evidence>
<dbReference type="GO" id="GO:0003700">
    <property type="term" value="F:DNA-binding transcription factor activity"/>
    <property type="evidence" value="ECO:0007669"/>
    <property type="project" value="InterPro"/>
</dbReference>
<evidence type="ECO:0000256" key="2">
    <source>
        <dbReference type="ARBA" id="ARBA00023125"/>
    </source>
</evidence>
<sequence>MALTDLSSLDFIRIIRLKHAAELLQEGELRTNEICDRVGFQSPSYFAKVFQKQFKVTPMEFAQQNKQRMAYS</sequence>
<protein>
    <submittedName>
        <fullName evidence="5">AraC family transcriptional regulator</fullName>
    </submittedName>
</protein>
<dbReference type="Pfam" id="PF12833">
    <property type="entry name" value="HTH_18"/>
    <property type="match status" value="1"/>
</dbReference>
<keyword evidence="2" id="KW-0238">DNA-binding</keyword>
<dbReference type="Proteomes" id="UP000284495">
    <property type="component" value="Unassembled WGS sequence"/>
</dbReference>
<dbReference type="PRINTS" id="PR00032">
    <property type="entry name" value="HTHARAC"/>
</dbReference>
<evidence type="ECO:0000313" key="5">
    <source>
        <dbReference type="EMBL" id="RHL35753.1"/>
    </source>
</evidence>